<evidence type="ECO:0000313" key="4">
    <source>
        <dbReference type="Proteomes" id="UP001642540"/>
    </source>
</evidence>
<feature type="compositionally biased region" description="Low complexity" evidence="1">
    <location>
        <begin position="373"/>
        <end position="391"/>
    </location>
</feature>
<feature type="region of interest" description="Disordered" evidence="1">
    <location>
        <begin position="373"/>
        <end position="406"/>
    </location>
</feature>
<feature type="compositionally biased region" description="Gly residues" evidence="1">
    <location>
        <begin position="392"/>
        <end position="401"/>
    </location>
</feature>
<feature type="chain" id="PRO_5046453852" evidence="2">
    <location>
        <begin position="33"/>
        <end position="436"/>
    </location>
</feature>
<gene>
    <name evidence="3" type="ORF">ODALV1_LOCUS17289</name>
</gene>
<dbReference type="Proteomes" id="UP001642540">
    <property type="component" value="Unassembled WGS sequence"/>
</dbReference>
<reference evidence="3 4" key="1">
    <citation type="submission" date="2024-08" db="EMBL/GenBank/DDBJ databases">
        <authorList>
            <person name="Cucini C."/>
            <person name="Frati F."/>
        </authorList>
    </citation>
    <scope>NUCLEOTIDE SEQUENCE [LARGE SCALE GENOMIC DNA]</scope>
</reference>
<name>A0ABP1R597_9HEXA</name>
<evidence type="ECO:0000256" key="1">
    <source>
        <dbReference type="SAM" id="MobiDB-lite"/>
    </source>
</evidence>
<protein>
    <submittedName>
        <fullName evidence="3">Uncharacterized protein</fullName>
    </submittedName>
</protein>
<sequence length="436" mass="47815">MISLEKIKRALVNSRFLLLLLFSALQIQQSNAESIVLDLNSHASKEWIEISCVYSNDYNDFWVFGYPVTVDEERFPAQKGYWTPGTAEKCEIHYYGGPNLAKAKSLTFDLYLKGTSPKIEVRANPTPLVTDFYSIPIGEITEAAGQGWINPKIDIDQSQEAWVFSIVLTSSANDHFLLDKITVDLGDDVPAPTTSTTAPTEPPIRDELVTLRTDRDYLNVWETNCHYADDYVYLVSFGKDCAVNPTSEIPPEFSGTGFWTPCSGKACRIRYISNSSVVSRVPSSLSLQSYSQGSASVQITMQELKHADSDLDCANCQLIRNEVMEGEGWKETPVGLLKNPGEHYIVNIDLEAGPGEVVMLNQATITLTEMITTEPPSTTPTTTTVRTSTPPGGTGSTGTGSPGTDTTTVASASKLLLKETMFAQILMLCVYLILGK</sequence>
<keyword evidence="2" id="KW-0732">Signal</keyword>
<feature type="signal peptide" evidence="2">
    <location>
        <begin position="1"/>
        <end position="32"/>
    </location>
</feature>
<dbReference type="EMBL" id="CAXLJM020000053">
    <property type="protein sequence ID" value="CAL8116453.1"/>
    <property type="molecule type" value="Genomic_DNA"/>
</dbReference>
<organism evidence="3 4">
    <name type="scientific">Orchesella dallaii</name>
    <dbReference type="NCBI Taxonomy" id="48710"/>
    <lineage>
        <taxon>Eukaryota</taxon>
        <taxon>Metazoa</taxon>
        <taxon>Ecdysozoa</taxon>
        <taxon>Arthropoda</taxon>
        <taxon>Hexapoda</taxon>
        <taxon>Collembola</taxon>
        <taxon>Entomobryomorpha</taxon>
        <taxon>Entomobryoidea</taxon>
        <taxon>Orchesellidae</taxon>
        <taxon>Orchesellinae</taxon>
        <taxon>Orchesella</taxon>
    </lineage>
</organism>
<evidence type="ECO:0000256" key="2">
    <source>
        <dbReference type="SAM" id="SignalP"/>
    </source>
</evidence>
<accession>A0ABP1R597</accession>
<proteinExistence type="predicted"/>
<keyword evidence="4" id="KW-1185">Reference proteome</keyword>
<evidence type="ECO:0000313" key="3">
    <source>
        <dbReference type="EMBL" id="CAL8116453.1"/>
    </source>
</evidence>
<comment type="caution">
    <text evidence="3">The sequence shown here is derived from an EMBL/GenBank/DDBJ whole genome shotgun (WGS) entry which is preliminary data.</text>
</comment>